<reference evidence="2 3" key="1">
    <citation type="submission" date="2020-04" db="EMBL/GenBank/DDBJ databases">
        <title>Genome sequencing of novel species.</title>
        <authorList>
            <person name="Heo J."/>
            <person name="Kim S.-J."/>
            <person name="Kim J.-S."/>
            <person name="Hong S.-B."/>
            <person name="Kwon S.-W."/>
        </authorList>
    </citation>
    <scope>NUCLEOTIDE SEQUENCE [LARGE SCALE GENOMIC DNA]</scope>
    <source>
        <strain evidence="2 3">CJU-R4</strain>
    </source>
</reference>
<dbReference type="Proteomes" id="UP000501128">
    <property type="component" value="Chromosome"/>
</dbReference>
<organism evidence="2 3">
    <name type="scientific">Spirosoma rhododendri</name>
    <dbReference type="NCBI Taxonomy" id="2728024"/>
    <lineage>
        <taxon>Bacteria</taxon>
        <taxon>Pseudomonadati</taxon>
        <taxon>Bacteroidota</taxon>
        <taxon>Cytophagia</taxon>
        <taxon>Cytophagales</taxon>
        <taxon>Cytophagaceae</taxon>
        <taxon>Spirosoma</taxon>
    </lineage>
</organism>
<accession>A0A7L5DTG9</accession>
<evidence type="ECO:0000313" key="2">
    <source>
        <dbReference type="EMBL" id="QJD79898.1"/>
    </source>
</evidence>
<dbReference type="KEGG" id="srho:HH216_16855"/>
<gene>
    <name evidence="2" type="ORF">HH216_16855</name>
</gene>
<evidence type="ECO:0008006" key="4">
    <source>
        <dbReference type="Google" id="ProtNLM"/>
    </source>
</evidence>
<evidence type="ECO:0000313" key="3">
    <source>
        <dbReference type="Proteomes" id="UP000501128"/>
    </source>
</evidence>
<proteinExistence type="predicted"/>
<evidence type="ECO:0000256" key="1">
    <source>
        <dbReference type="SAM" id="SignalP"/>
    </source>
</evidence>
<feature type="signal peptide" evidence="1">
    <location>
        <begin position="1"/>
        <end position="19"/>
    </location>
</feature>
<protein>
    <recommendedName>
        <fullName evidence="4">DUF839 domain-containing protein</fullName>
    </recommendedName>
</protein>
<dbReference type="AlphaFoldDB" id="A0A7L5DTG9"/>
<dbReference type="PROSITE" id="PS51257">
    <property type="entry name" value="PROKAR_LIPOPROTEIN"/>
    <property type="match status" value="1"/>
</dbReference>
<name>A0A7L5DTG9_9BACT</name>
<dbReference type="EMBL" id="CP051677">
    <property type="protein sequence ID" value="QJD79898.1"/>
    <property type="molecule type" value="Genomic_DNA"/>
</dbReference>
<keyword evidence="1" id="KW-0732">Signal</keyword>
<feature type="chain" id="PRO_5029593592" description="DUF839 domain-containing protein" evidence="1">
    <location>
        <begin position="20"/>
        <end position="494"/>
    </location>
</feature>
<keyword evidence="3" id="KW-1185">Reference proteome</keyword>
<dbReference type="RefSeq" id="WP_169551859.1">
    <property type="nucleotide sequence ID" value="NZ_CP051677.1"/>
</dbReference>
<sequence>MRVSIALSSTVLLSLFALAACNTPDSNNPTTQPTSDIVLKNQSVTPVLAKKMSGFENLEMYSLISSDDQLAQSPSYIFGGSADGEGILKNTDGTYTMLVNNEDNFAVSRLTFDKTFKPVKGEYILNSDGAQWRLCSATMVTPEEHGFGPTFLTCGESGQESRTHAVNPRGDVGSASMSKEVAGLGRWSAENAVPLPKTAFSGKTVIVIGDDDSDTYGGQLAMYVSGTVGDLDNGTLYMMKRTDGNQKEMDMKVGTKYPVEFAKIDNHKTLTGAQINAKVNDLKALKFGRVEDVDYGKGSDAANGRNVYFTVTGQNNTGTNADYSRSKYGRIYKVTLDANDPTKGSLEVLLDGDDRSGVAKTFQDPDNITITENYAYIQEDPNGYGDETHDAYLYQYNLKSGELKPVLVIDHRRTETDAAKYNVGGMSSKGSWEISGMIDISDAIGVPNTFSVGMQSHTWIDDKYKGVDGGAKRNISDNSARQGSQIVIIKGLPR</sequence>